<evidence type="ECO:0000313" key="2">
    <source>
        <dbReference type="Proteomes" id="UP001185092"/>
    </source>
</evidence>
<dbReference type="Proteomes" id="UP001185092">
    <property type="component" value="Unassembled WGS sequence"/>
</dbReference>
<dbReference type="EMBL" id="JAVDQD010000001">
    <property type="protein sequence ID" value="MDR6237434.1"/>
    <property type="molecule type" value="Genomic_DNA"/>
</dbReference>
<dbReference type="InterPro" id="IPR010667">
    <property type="entry name" value="Phage_T4_Gp19"/>
</dbReference>
<accession>A0AAE3XK21</accession>
<proteinExistence type="predicted"/>
<organism evidence="1 2">
    <name type="scientific">Aureibacter tunicatorum</name>
    <dbReference type="NCBI Taxonomy" id="866807"/>
    <lineage>
        <taxon>Bacteria</taxon>
        <taxon>Pseudomonadati</taxon>
        <taxon>Bacteroidota</taxon>
        <taxon>Cytophagia</taxon>
        <taxon>Cytophagales</taxon>
        <taxon>Persicobacteraceae</taxon>
        <taxon>Aureibacter</taxon>
    </lineage>
</organism>
<dbReference type="Pfam" id="PF06841">
    <property type="entry name" value="Phage_T4_gp19"/>
    <property type="match status" value="1"/>
</dbReference>
<reference evidence="1" key="1">
    <citation type="submission" date="2023-07" db="EMBL/GenBank/DDBJ databases">
        <title>Genomic Encyclopedia of Type Strains, Phase IV (KMG-IV): sequencing the most valuable type-strain genomes for metagenomic binning, comparative biology and taxonomic classification.</title>
        <authorList>
            <person name="Goeker M."/>
        </authorList>
    </citation>
    <scope>NUCLEOTIDE SEQUENCE</scope>
    <source>
        <strain evidence="1">DSM 26174</strain>
    </source>
</reference>
<dbReference type="InterPro" id="IPR011747">
    <property type="entry name" value="CHP02241"/>
</dbReference>
<dbReference type="RefSeq" id="WP_309936899.1">
    <property type="nucleotide sequence ID" value="NZ_AP025305.1"/>
</dbReference>
<evidence type="ECO:0000313" key="1">
    <source>
        <dbReference type="EMBL" id="MDR6237434.1"/>
    </source>
</evidence>
<dbReference type="PANTHER" id="PTHR38009">
    <property type="entry name" value="CONSERVED HYPOTHETICAL PHAGE TAIL PROTEIN"/>
    <property type="match status" value="1"/>
</dbReference>
<keyword evidence="2" id="KW-1185">Reference proteome</keyword>
<name>A0AAE3XK21_9BACT</name>
<dbReference type="GO" id="GO:0005198">
    <property type="term" value="F:structural molecule activity"/>
    <property type="evidence" value="ECO:0007669"/>
    <property type="project" value="InterPro"/>
</dbReference>
<gene>
    <name evidence="1" type="ORF">HNQ88_000410</name>
</gene>
<dbReference type="PANTHER" id="PTHR38009:SF1">
    <property type="entry name" value="CONSERVED HYPOTHETICAL PHAGE TAIL PROTEIN"/>
    <property type="match status" value="1"/>
</dbReference>
<dbReference type="NCBIfam" id="TIGR02241">
    <property type="entry name" value="conserved hypothetical phage tail region protein"/>
    <property type="match status" value="1"/>
</dbReference>
<protein>
    <submittedName>
        <fullName evidence="1">Phage tail-like protein</fullName>
    </submittedName>
</protein>
<comment type="caution">
    <text evidence="1">The sequence shown here is derived from an EMBL/GenBank/DDBJ whole genome shotgun (WGS) entry which is preliminary data.</text>
</comment>
<sequence length="146" mass="16563">MASENWPIPKFHFTVSWAGVEGVGFQEVSGLSMETQFIEYRAGNDPAYTMQKIPGLKKYETITLKKGMFRGDSIFWDWWADVQTNVDRRETLTINLLDEEGNVVVTWEVINAFPSKIQSTDLKSDANEVAVETLEVQHEGVTQIMG</sequence>
<dbReference type="AlphaFoldDB" id="A0AAE3XK21"/>